<evidence type="ECO:0000313" key="2">
    <source>
        <dbReference type="EMBL" id="OZG51267.1"/>
    </source>
</evidence>
<dbReference type="EMBL" id="MWWR01000009">
    <property type="protein sequence ID" value="OZG51267.1"/>
    <property type="molecule type" value="Genomic_DNA"/>
</dbReference>
<dbReference type="Pfam" id="PF13560">
    <property type="entry name" value="HTH_31"/>
    <property type="match status" value="1"/>
</dbReference>
<organism evidence="2 3">
    <name type="scientific">Pseudoscardovia radai</name>
    <dbReference type="NCBI Taxonomy" id="987066"/>
    <lineage>
        <taxon>Bacteria</taxon>
        <taxon>Bacillati</taxon>
        <taxon>Actinomycetota</taxon>
        <taxon>Actinomycetes</taxon>
        <taxon>Bifidobacteriales</taxon>
        <taxon>Bifidobacteriaceae</taxon>
        <taxon>Pseudoscardovia</taxon>
    </lineage>
</organism>
<dbReference type="InterPro" id="IPR001387">
    <property type="entry name" value="Cro/C1-type_HTH"/>
</dbReference>
<dbReference type="PROSITE" id="PS50943">
    <property type="entry name" value="HTH_CROC1"/>
    <property type="match status" value="1"/>
</dbReference>
<dbReference type="SMART" id="SM00530">
    <property type="entry name" value="HTH_XRE"/>
    <property type="match status" value="1"/>
</dbReference>
<name>A0A261EWP4_9BIFI</name>
<keyword evidence="3" id="KW-1185">Reference proteome</keyword>
<evidence type="ECO:0000313" key="3">
    <source>
        <dbReference type="Proteomes" id="UP000216725"/>
    </source>
</evidence>
<reference evidence="2 3" key="1">
    <citation type="journal article" date="2017" name="BMC Genomics">
        <title>Comparative genomic and phylogenomic analyses of the Bifidobacteriaceae family.</title>
        <authorList>
            <person name="Lugli G.A."/>
            <person name="Milani C."/>
            <person name="Turroni F."/>
            <person name="Duranti S."/>
            <person name="Mancabelli L."/>
            <person name="Mangifesta M."/>
            <person name="Ferrario C."/>
            <person name="Modesto M."/>
            <person name="Mattarelli P."/>
            <person name="Jiri K."/>
            <person name="van Sinderen D."/>
            <person name="Ventura M."/>
        </authorList>
    </citation>
    <scope>NUCLEOTIDE SEQUENCE [LARGE SCALE GENOMIC DNA]</scope>
    <source>
        <strain evidence="2 3">DSM 24742</strain>
    </source>
</reference>
<comment type="caution">
    <text evidence="2">The sequence shown here is derived from an EMBL/GenBank/DDBJ whole genome shotgun (WGS) entry which is preliminary data.</text>
</comment>
<sequence length="118" mass="13384">MATPLGKALRKMRIDRDELLKDMAGKLDMSSSMLSSIENGTRKAPNGFMERIENAYALTDEEKDDIGAALSDEWGEVRIPVDDVDADDKEFALTFARSYRKVSEEDKRRILDILRKGE</sequence>
<protein>
    <submittedName>
        <fullName evidence="2">Transcriptional regulator</fullName>
    </submittedName>
</protein>
<proteinExistence type="predicted"/>
<dbReference type="AlphaFoldDB" id="A0A261EWP4"/>
<dbReference type="Gene3D" id="1.10.260.40">
    <property type="entry name" value="lambda repressor-like DNA-binding domains"/>
    <property type="match status" value="1"/>
</dbReference>
<dbReference type="SUPFAM" id="SSF47413">
    <property type="entry name" value="lambda repressor-like DNA-binding domains"/>
    <property type="match status" value="1"/>
</dbReference>
<dbReference type="RefSeq" id="WP_211280498.1">
    <property type="nucleotide sequence ID" value="NZ_JBKZBO010000018.1"/>
</dbReference>
<evidence type="ECO:0000259" key="1">
    <source>
        <dbReference type="PROSITE" id="PS50943"/>
    </source>
</evidence>
<feature type="domain" description="HTH cro/C1-type" evidence="1">
    <location>
        <begin position="9"/>
        <end position="63"/>
    </location>
</feature>
<gene>
    <name evidence="2" type="ORF">PSRA_1211</name>
</gene>
<dbReference type="Proteomes" id="UP000216725">
    <property type="component" value="Unassembled WGS sequence"/>
</dbReference>
<dbReference type="InterPro" id="IPR010982">
    <property type="entry name" value="Lambda_DNA-bd_dom_sf"/>
</dbReference>
<accession>A0A261EWP4</accession>
<dbReference type="GO" id="GO:0003677">
    <property type="term" value="F:DNA binding"/>
    <property type="evidence" value="ECO:0007669"/>
    <property type="project" value="InterPro"/>
</dbReference>